<organism evidence="2 3">
    <name type="scientific">Leucocoprinus leucothites</name>
    <dbReference type="NCBI Taxonomy" id="201217"/>
    <lineage>
        <taxon>Eukaryota</taxon>
        <taxon>Fungi</taxon>
        <taxon>Dikarya</taxon>
        <taxon>Basidiomycota</taxon>
        <taxon>Agaricomycotina</taxon>
        <taxon>Agaricomycetes</taxon>
        <taxon>Agaricomycetidae</taxon>
        <taxon>Agaricales</taxon>
        <taxon>Agaricineae</taxon>
        <taxon>Agaricaceae</taxon>
        <taxon>Leucocoprinus</taxon>
    </lineage>
</organism>
<feature type="region of interest" description="Disordered" evidence="1">
    <location>
        <begin position="202"/>
        <end position="275"/>
    </location>
</feature>
<protein>
    <submittedName>
        <fullName evidence="2">Uncharacterized protein</fullName>
    </submittedName>
</protein>
<dbReference type="EMBL" id="JAACJO010000006">
    <property type="protein sequence ID" value="KAF5356751.1"/>
    <property type="molecule type" value="Genomic_DNA"/>
</dbReference>
<accession>A0A8H5LGF0</accession>
<feature type="compositionally biased region" description="Basic and acidic residues" evidence="1">
    <location>
        <begin position="99"/>
        <end position="108"/>
    </location>
</feature>
<evidence type="ECO:0000313" key="2">
    <source>
        <dbReference type="EMBL" id="KAF5356751.1"/>
    </source>
</evidence>
<keyword evidence="3" id="KW-1185">Reference proteome</keyword>
<dbReference type="Proteomes" id="UP000559027">
    <property type="component" value="Unassembled WGS sequence"/>
</dbReference>
<feature type="region of interest" description="Disordered" evidence="1">
    <location>
        <begin position="48"/>
        <end position="67"/>
    </location>
</feature>
<comment type="caution">
    <text evidence="2">The sequence shown here is derived from an EMBL/GenBank/DDBJ whole genome shotgun (WGS) entry which is preliminary data.</text>
</comment>
<evidence type="ECO:0000313" key="3">
    <source>
        <dbReference type="Proteomes" id="UP000559027"/>
    </source>
</evidence>
<proteinExistence type="predicted"/>
<sequence length="301" mass="32437">MGFFTYAHHFPLDGYGQDYGPGKTDPTQVAKRVIEVAKSLQAIDRPALSSPDILQAPKSHSNTSRPGHLQGGLMYLSPEEKAELEAQLDQMHIKLEARKQQKLRDAKKAGLTNRGSRKAEWQDKWNSGENDGRATLVPSQPINPLSRVSPPSRGTAIPSPHGGLHLSSLPPQCPSSVFHCPPVETTPLLQLSLSDHRLLDQQPAPALPRPTSAGLNGPPPFMFLGQREDVESDGDCEDSAGRSTAEPQSLPVPNVSGTSRGCSLDDAPTTKVKRRRSPLLSLSKLISGGIKSRVHAVKNGT</sequence>
<evidence type="ECO:0000256" key="1">
    <source>
        <dbReference type="SAM" id="MobiDB-lite"/>
    </source>
</evidence>
<name>A0A8H5LGF0_9AGAR</name>
<feature type="region of interest" description="Disordered" evidence="1">
    <location>
        <begin position="99"/>
        <end position="168"/>
    </location>
</feature>
<reference evidence="2 3" key="1">
    <citation type="journal article" date="2020" name="ISME J.">
        <title>Uncovering the hidden diversity of litter-decomposition mechanisms in mushroom-forming fungi.</title>
        <authorList>
            <person name="Floudas D."/>
            <person name="Bentzer J."/>
            <person name="Ahren D."/>
            <person name="Johansson T."/>
            <person name="Persson P."/>
            <person name="Tunlid A."/>
        </authorList>
    </citation>
    <scope>NUCLEOTIDE SEQUENCE [LARGE SCALE GENOMIC DNA]</scope>
    <source>
        <strain evidence="2 3">CBS 146.42</strain>
    </source>
</reference>
<gene>
    <name evidence="2" type="ORF">D9756_006743</name>
</gene>
<dbReference type="AlphaFoldDB" id="A0A8H5LGF0"/>